<dbReference type="GO" id="GO:0005886">
    <property type="term" value="C:plasma membrane"/>
    <property type="evidence" value="ECO:0007669"/>
    <property type="project" value="TreeGrafter"/>
</dbReference>
<keyword evidence="1" id="KW-0813">Transport</keyword>
<dbReference type="SMART" id="SM00382">
    <property type="entry name" value="AAA"/>
    <property type="match status" value="1"/>
</dbReference>
<reference evidence="6" key="2">
    <citation type="journal article" date="2024" name="Environ. Microbiol.">
        <title>Genome analysis and description of Tunturibacter gen. nov. expands the diversity of Terriglobia in tundra soils.</title>
        <authorList>
            <person name="Messyasz A."/>
            <person name="Mannisto M.K."/>
            <person name="Kerkhof L.J."/>
            <person name="Haggblom M.M."/>
        </authorList>
    </citation>
    <scope>NUCLEOTIDE SEQUENCE</scope>
    <source>
        <strain evidence="6">M8UP39</strain>
    </source>
</reference>
<dbReference type="AlphaFoldDB" id="A0AAU7YZY4"/>
<gene>
    <name evidence="6" type="ORF">RBB81_21625</name>
</gene>
<evidence type="ECO:0000256" key="2">
    <source>
        <dbReference type="ARBA" id="ARBA00022741"/>
    </source>
</evidence>
<dbReference type="Gene3D" id="3.40.50.300">
    <property type="entry name" value="P-loop containing nucleotide triphosphate hydrolases"/>
    <property type="match status" value="1"/>
</dbReference>
<dbReference type="CDD" id="cd03255">
    <property type="entry name" value="ABC_MJ0796_LolCDE_FtsE"/>
    <property type="match status" value="1"/>
</dbReference>
<dbReference type="EMBL" id="CP132938">
    <property type="protein sequence ID" value="XCB22147.1"/>
    <property type="molecule type" value="Genomic_DNA"/>
</dbReference>
<dbReference type="KEGG" id="tgi:RBB81_21625"/>
<keyword evidence="2" id="KW-0547">Nucleotide-binding</keyword>
<dbReference type="FunFam" id="3.40.50.300:FF:000032">
    <property type="entry name" value="Export ABC transporter ATP-binding protein"/>
    <property type="match status" value="1"/>
</dbReference>
<evidence type="ECO:0000256" key="3">
    <source>
        <dbReference type="ARBA" id="ARBA00022840"/>
    </source>
</evidence>
<dbReference type="InterPro" id="IPR017911">
    <property type="entry name" value="MacB-like_ATP-bd"/>
</dbReference>
<dbReference type="GO" id="GO:0098796">
    <property type="term" value="C:membrane protein complex"/>
    <property type="evidence" value="ECO:0007669"/>
    <property type="project" value="UniProtKB-ARBA"/>
</dbReference>
<dbReference type="InterPro" id="IPR015854">
    <property type="entry name" value="ABC_transpr_LolD-like"/>
</dbReference>
<dbReference type="InterPro" id="IPR017871">
    <property type="entry name" value="ABC_transporter-like_CS"/>
</dbReference>
<dbReference type="GO" id="GO:0005524">
    <property type="term" value="F:ATP binding"/>
    <property type="evidence" value="ECO:0007669"/>
    <property type="project" value="UniProtKB-KW"/>
</dbReference>
<dbReference type="SUPFAM" id="SSF52540">
    <property type="entry name" value="P-loop containing nucleoside triphosphate hydrolases"/>
    <property type="match status" value="1"/>
</dbReference>
<sequence>MIKIENISRTYSRDGIPITALREATFNIDAGDLVVIRGVSGSGKSTLLNILGCLDSPSTGTYLLDGADVSHKSDAELSRIRSRKIGFIFQSFNLLPHTTAIENVELPMIYADREISRSCAAATLARVGLAHRERHFATELSGGEQQRVAIARALINDPALILADEPTGNLDESAGADVMGILHDLNDEGRTIVLVTHDEAVASHARRVLMIRDGVLRESEAKT</sequence>
<dbReference type="PANTHER" id="PTHR24220">
    <property type="entry name" value="IMPORT ATP-BINDING PROTEIN"/>
    <property type="match status" value="1"/>
</dbReference>
<feature type="domain" description="ABC transporter" evidence="5">
    <location>
        <begin position="2"/>
        <end position="221"/>
    </location>
</feature>
<protein>
    <submittedName>
        <fullName evidence="6">ABC transporter ATP-binding protein</fullName>
    </submittedName>
</protein>
<dbReference type="Pfam" id="PF00005">
    <property type="entry name" value="ABC_tran"/>
    <property type="match status" value="1"/>
</dbReference>
<accession>A0AAU7YZY4</accession>
<comment type="similarity">
    <text evidence="4">Belongs to the ABC transporter superfamily. Macrolide exporter (TC 3.A.1.122) family.</text>
</comment>
<evidence type="ECO:0000259" key="5">
    <source>
        <dbReference type="PROSITE" id="PS50893"/>
    </source>
</evidence>
<reference evidence="6" key="1">
    <citation type="submission" date="2023-08" db="EMBL/GenBank/DDBJ databases">
        <authorList>
            <person name="Messyasz A."/>
            <person name="Mannisto M.K."/>
            <person name="Kerkhof L.J."/>
            <person name="Haggblom M."/>
        </authorList>
    </citation>
    <scope>NUCLEOTIDE SEQUENCE</scope>
    <source>
        <strain evidence="6">M8UP39</strain>
    </source>
</reference>
<dbReference type="GO" id="GO:0022857">
    <property type="term" value="F:transmembrane transporter activity"/>
    <property type="evidence" value="ECO:0007669"/>
    <property type="project" value="UniProtKB-ARBA"/>
</dbReference>
<keyword evidence="3 6" id="KW-0067">ATP-binding</keyword>
<dbReference type="GO" id="GO:0016887">
    <property type="term" value="F:ATP hydrolysis activity"/>
    <property type="evidence" value="ECO:0007669"/>
    <property type="project" value="InterPro"/>
</dbReference>
<evidence type="ECO:0000256" key="1">
    <source>
        <dbReference type="ARBA" id="ARBA00022448"/>
    </source>
</evidence>
<dbReference type="RefSeq" id="WP_353072144.1">
    <property type="nucleotide sequence ID" value="NZ_CP132938.1"/>
</dbReference>
<name>A0AAU7YZY4_9BACT</name>
<dbReference type="PROSITE" id="PS50893">
    <property type="entry name" value="ABC_TRANSPORTER_2"/>
    <property type="match status" value="1"/>
</dbReference>
<dbReference type="PANTHER" id="PTHR24220:SF86">
    <property type="entry name" value="ABC TRANSPORTER ABCH.1"/>
    <property type="match status" value="1"/>
</dbReference>
<proteinExistence type="inferred from homology"/>
<dbReference type="InterPro" id="IPR003593">
    <property type="entry name" value="AAA+_ATPase"/>
</dbReference>
<dbReference type="InterPro" id="IPR003439">
    <property type="entry name" value="ABC_transporter-like_ATP-bd"/>
</dbReference>
<evidence type="ECO:0000256" key="4">
    <source>
        <dbReference type="ARBA" id="ARBA00038388"/>
    </source>
</evidence>
<dbReference type="InterPro" id="IPR027417">
    <property type="entry name" value="P-loop_NTPase"/>
</dbReference>
<dbReference type="PROSITE" id="PS00211">
    <property type="entry name" value="ABC_TRANSPORTER_1"/>
    <property type="match status" value="1"/>
</dbReference>
<evidence type="ECO:0000313" key="6">
    <source>
        <dbReference type="EMBL" id="XCB22147.1"/>
    </source>
</evidence>
<organism evidence="6">
    <name type="scientific">Tunturiibacter gelidiferens</name>
    <dbReference type="NCBI Taxonomy" id="3069689"/>
    <lineage>
        <taxon>Bacteria</taxon>
        <taxon>Pseudomonadati</taxon>
        <taxon>Acidobacteriota</taxon>
        <taxon>Terriglobia</taxon>
        <taxon>Terriglobales</taxon>
        <taxon>Acidobacteriaceae</taxon>
        <taxon>Tunturiibacter</taxon>
    </lineage>
</organism>